<protein>
    <submittedName>
        <fullName evidence="2">Uncharacterized protein</fullName>
    </submittedName>
</protein>
<evidence type="ECO:0000313" key="2">
    <source>
        <dbReference type="EMBL" id="POH64673.1"/>
    </source>
</evidence>
<accession>A0A2S3ZDZ0</accession>
<feature type="region of interest" description="Disordered" evidence="1">
    <location>
        <begin position="204"/>
        <end position="251"/>
    </location>
</feature>
<comment type="caution">
    <text evidence="2">The sequence shown here is derived from an EMBL/GenBank/DDBJ whole genome shotgun (WGS) entry which is preliminary data.</text>
</comment>
<organism evidence="2 3">
    <name type="scientific">Cryobacterium zongtaii</name>
    <dbReference type="NCBI Taxonomy" id="1259217"/>
    <lineage>
        <taxon>Bacteria</taxon>
        <taxon>Bacillati</taxon>
        <taxon>Actinomycetota</taxon>
        <taxon>Actinomycetes</taxon>
        <taxon>Micrococcales</taxon>
        <taxon>Microbacteriaceae</taxon>
        <taxon>Cryobacterium</taxon>
    </lineage>
</organism>
<proteinExistence type="predicted"/>
<evidence type="ECO:0000313" key="3">
    <source>
        <dbReference type="Proteomes" id="UP000237104"/>
    </source>
</evidence>
<dbReference type="AlphaFoldDB" id="A0A2S3ZDZ0"/>
<dbReference type="RefSeq" id="WP_103431135.1">
    <property type="nucleotide sequence ID" value="NZ_PPXF01000045.1"/>
</dbReference>
<dbReference type="EMBL" id="PPXF01000045">
    <property type="protein sequence ID" value="POH64673.1"/>
    <property type="molecule type" value="Genomic_DNA"/>
</dbReference>
<gene>
    <name evidence="2" type="ORF">C3B59_09505</name>
</gene>
<sequence length="251" mass="28189">MAEAEDPHSWIENEFTPDIAAYMRRELPQALVRAQRQASDAHDGFDPEGTELYVYGTAMSRADYDQIRACLASLDSFSVVRPEGAKRDVLRVDDKVILPLRVGTKMPKRIDQVRLKRVSPYRQGLLTATSMKKYDHVFEMFKTEPEDEDVEHNVEEGELDFLKSAAARNSLIAIYYSSTPSGLGSMFWAPAIFGEKNCLRFTDPRRLTIDDPSTTPLARPKPMPADPDAFGAGERPQTPARLRKSPQPAEG</sequence>
<name>A0A2S3ZDZ0_9MICO</name>
<reference evidence="2 3" key="1">
    <citation type="submission" date="2018-01" db="EMBL/GenBank/DDBJ databases">
        <title>Cryobacterium sp. nov., from glaciers in China.</title>
        <authorList>
            <person name="Liu Q."/>
            <person name="Xin Y.-H."/>
        </authorList>
    </citation>
    <scope>NUCLEOTIDE SEQUENCE [LARGE SCALE GENOMIC DNA]</scope>
    <source>
        <strain evidence="2 3">TMB1-8</strain>
    </source>
</reference>
<dbReference type="Proteomes" id="UP000237104">
    <property type="component" value="Unassembled WGS sequence"/>
</dbReference>
<evidence type="ECO:0000256" key="1">
    <source>
        <dbReference type="SAM" id="MobiDB-lite"/>
    </source>
</evidence>